<reference evidence="1" key="2">
    <citation type="journal article" date="2012" name="PLoS ONE">
        <title>A Deeply Branching Thermophilic Bacterium with an Ancient Acetyl-CoA Pathway Dominates a Subsurface Ecosystem.</title>
        <authorList>
            <person name="Takami H."/>
            <person name="Noguchi H."/>
            <person name="Takaki Y."/>
            <person name="Uchiyama I."/>
            <person name="Toyoda A."/>
            <person name="Nishi S."/>
            <person name="Chee G.-J."/>
            <person name="Arai W."/>
            <person name="Nunoura T."/>
            <person name="Itoh T."/>
            <person name="Hattori M."/>
            <person name="Takai K."/>
        </authorList>
    </citation>
    <scope>NUCLEOTIDE SEQUENCE</scope>
</reference>
<dbReference type="EMBL" id="AP011644">
    <property type="protein sequence ID" value="BAL52951.1"/>
    <property type="molecule type" value="Genomic_DNA"/>
</dbReference>
<gene>
    <name evidence="1" type="ORF">HGMM_F03H09C10</name>
</gene>
<proteinExistence type="predicted"/>
<reference evidence="1" key="1">
    <citation type="journal article" date="2005" name="Environ. Microbiol.">
        <title>Genetic and functional properties of uncultivated thermophilic crenarchaeotes from a subsurface gold mine as revealed by analysis of genome fragments.</title>
        <authorList>
            <person name="Nunoura T."/>
            <person name="Hirayama H."/>
            <person name="Takami H."/>
            <person name="Oida H."/>
            <person name="Nishi S."/>
            <person name="Shimamura S."/>
            <person name="Suzuki Y."/>
            <person name="Inagaki F."/>
            <person name="Takai K."/>
            <person name="Nealson K.H."/>
            <person name="Horikoshi K."/>
        </authorList>
    </citation>
    <scope>NUCLEOTIDE SEQUENCE</scope>
</reference>
<name>H5S9W5_9BACT</name>
<dbReference type="AlphaFoldDB" id="H5S9W5"/>
<evidence type="ECO:0000313" key="1">
    <source>
        <dbReference type="EMBL" id="BAL52951.1"/>
    </source>
</evidence>
<protein>
    <submittedName>
        <fullName evidence="1">Hypothetical conserved protein</fullName>
    </submittedName>
</protein>
<organism evidence="1">
    <name type="scientific">uncultured Acetothermia bacterium</name>
    <dbReference type="NCBI Taxonomy" id="236499"/>
    <lineage>
        <taxon>Bacteria</taxon>
        <taxon>Candidatus Bipolaricaulota</taxon>
        <taxon>environmental samples</taxon>
    </lineage>
</organism>
<accession>H5S9W5</accession>
<sequence>MTIEEEIIKELDRLPPELQKRVLEFTRALALSLPTGVPGKQLLRFFGVLNAEDARAMAQAIEAECEQVDQNAW</sequence>